<keyword evidence="1" id="KW-0805">Transcription regulation</keyword>
<protein>
    <submittedName>
        <fullName evidence="5">Helix-turn-helix domain-containing protein</fullName>
    </submittedName>
</protein>
<feature type="domain" description="HTH araC/xylS-type" evidence="4">
    <location>
        <begin position="216"/>
        <end position="317"/>
    </location>
</feature>
<evidence type="ECO:0000256" key="2">
    <source>
        <dbReference type="ARBA" id="ARBA00023125"/>
    </source>
</evidence>
<evidence type="ECO:0000256" key="1">
    <source>
        <dbReference type="ARBA" id="ARBA00023015"/>
    </source>
</evidence>
<organism evidence="5 6">
    <name type="scientific">Nocardioides fonticola</name>
    <dbReference type="NCBI Taxonomy" id="450363"/>
    <lineage>
        <taxon>Bacteria</taxon>
        <taxon>Bacillati</taxon>
        <taxon>Actinomycetota</taxon>
        <taxon>Actinomycetes</taxon>
        <taxon>Propionibacteriales</taxon>
        <taxon>Nocardioidaceae</taxon>
        <taxon>Nocardioides</taxon>
    </lineage>
</organism>
<evidence type="ECO:0000259" key="4">
    <source>
        <dbReference type="PROSITE" id="PS01124"/>
    </source>
</evidence>
<dbReference type="Pfam" id="PF12833">
    <property type="entry name" value="HTH_18"/>
    <property type="match status" value="1"/>
</dbReference>
<keyword evidence="6" id="KW-1185">Reference proteome</keyword>
<name>A0ABP7XHK9_9ACTN</name>
<comment type="caution">
    <text evidence="5">The sequence shown here is derived from an EMBL/GenBank/DDBJ whole genome shotgun (WGS) entry which is preliminary data.</text>
</comment>
<gene>
    <name evidence="5" type="ORF">GCM10022215_14180</name>
</gene>
<dbReference type="SMART" id="SM00342">
    <property type="entry name" value="HTH_ARAC"/>
    <property type="match status" value="1"/>
</dbReference>
<keyword evidence="3" id="KW-0804">Transcription</keyword>
<dbReference type="PROSITE" id="PS01124">
    <property type="entry name" value="HTH_ARAC_FAMILY_2"/>
    <property type="match status" value="1"/>
</dbReference>
<dbReference type="Proteomes" id="UP001501495">
    <property type="component" value="Unassembled WGS sequence"/>
</dbReference>
<evidence type="ECO:0000313" key="5">
    <source>
        <dbReference type="EMBL" id="GAA4115366.1"/>
    </source>
</evidence>
<reference evidence="6" key="1">
    <citation type="journal article" date="2019" name="Int. J. Syst. Evol. Microbiol.">
        <title>The Global Catalogue of Microorganisms (GCM) 10K type strain sequencing project: providing services to taxonomists for standard genome sequencing and annotation.</title>
        <authorList>
            <consortium name="The Broad Institute Genomics Platform"/>
            <consortium name="The Broad Institute Genome Sequencing Center for Infectious Disease"/>
            <person name="Wu L."/>
            <person name="Ma J."/>
        </authorList>
    </citation>
    <scope>NUCLEOTIDE SEQUENCE [LARGE SCALE GENOMIC DNA]</scope>
    <source>
        <strain evidence="6">JCM 16703</strain>
    </source>
</reference>
<dbReference type="EMBL" id="BAAAZH010000011">
    <property type="protein sequence ID" value="GAA4115366.1"/>
    <property type="molecule type" value="Genomic_DNA"/>
</dbReference>
<dbReference type="Pfam" id="PF14525">
    <property type="entry name" value="AraC_binding_2"/>
    <property type="match status" value="1"/>
</dbReference>
<dbReference type="InterPro" id="IPR035418">
    <property type="entry name" value="AraC-bd_2"/>
</dbReference>
<dbReference type="SUPFAM" id="SSF46689">
    <property type="entry name" value="Homeodomain-like"/>
    <property type="match status" value="1"/>
</dbReference>
<keyword evidence="2" id="KW-0238">DNA-binding</keyword>
<dbReference type="PANTHER" id="PTHR46796:SF6">
    <property type="entry name" value="ARAC SUBFAMILY"/>
    <property type="match status" value="1"/>
</dbReference>
<evidence type="ECO:0000256" key="3">
    <source>
        <dbReference type="ARBA" id="ARBA00023163"/>
    </source>
</evidence>
<dbReference type="InterPro" id="IPR009057">
    <property type="entry name" value="Homeodomain-like_sf"/>
</dbReference>
<evidence type="ECO:0000313" key="6">
    <source>
        <dbReference type="Proteomes" id="UP001501495"/>
    </source>
</evidence>
<sequence length="325" mass="34321">MEAPARPRAFEVHGRAGAELVDAWERHNREALIELRCRVGEGRPFRAREVTVEAGGVRLASVRGTAHGVERSAETPPADAVAVYAALQGEAVVDTAAGRRLVRPGQLLVCDVDRPLARGFGHGLHEFAVRVPKAALAPLLGSDGATALDPLLAEPVVIDAAGERADPHGVRLLRAVARALSVDANRALPADETAVLELVALLATRGDLGAPAAHRAAARAFIDDHLADPSLGAPAVAAACGVSERQLSRVFADAGTSLPRHILARRLDRAHALLRDTIEPAQRTVDVAMRCGFTSTAWFSQAFRSRFGVSAGEVRRAALASLRPD</sequence>
<accession>A0ABP7XHK9</accession>
<dbReference type="InterPro" id="IPR050204">
    <property type="entry name" value="AraC_XylS_family_regulators"/>
</dbReference>
<dbReference type="Gene3D" id="1.10.10.60">
    <property type="entry name" value="Homeodomain-like"/>
    <property type="match status" value="1"/>
</dbReference>
<dbReference type="PANTHER" id="PTHR46796">
    <property type="entry name" value="HTH-TYPE TRANSCRIPTIONAL ACTIVATOR RHAS-RELATED"/>
    <property type="match status" value="1"/>
</dbReference>
<dbReference type="InterPro" id="IPR018060">
    <property type="entry name" value="HTH_AraC"/>
</dbReference>
<proteinExistence type="predicted"/>
<dbReference type="RefSeq" id="WP_344732598.1">
    <property type="nucleotide sequence ID" value="NZ_BAAAZH010000011.1"/>
</dbReference>